<feature type="domain" description="CBS" evidence="3">
    <location>
        <begin position="139"/>
        <end position="202"/>
    </location>
</feature>
<name>E8R7J5_DESM0</name>
<dbReference type="InterPro" id="IPR000644">
    <property type="entry name" value="CBS_dom"/>
</dbReference>
<dbReference type="AlphaFoldDB" id="E8R7J5"/>
<dbReference type="CDD" id="cd02205">
    <property type="entry name" value="CBS_pair_SF"/>
    <property type="match status" value="3"/>
</dbReference>
<reference evidence="4 5" key="2">
    <citation type="journal article" date="2011" name="Stand. Genomic Sci.">
        <title>Complete genome sequence of Desulfurococcus mucosus type strain (O7/1).</title>
        <authorList>
            <person name="Wirth R."/>
            <person name="Chertkov O."/>
            <person name="Held B."/>
            <person name="Lapidus A."/>
            <person name="Nolan M."/>
            <person name="Lucas S."/>
            <person name="Hammon N."/>
            <person name="Deshpande S."/>
            <person name="Cheng J.F."/>
            <person name="Tapia R."/>
            <person name="Han C."/>
            <person name="Goodwin L."/>
            <person name="Pitluck S."/>
            <person name="Liolios K."/>
            <person name="Ioanna P."/>
            <person name="Ivanova N."/>
            <person name="Mavromatis K."/>
            <person name="Mikhailova N."/>
            <person name="Pati A."/>
            <person name="Chen A."/>
            <person name="Palaniappan K."/>
            <person name="Land M."/>
            <person name="Hauser L."/>
            <person name="Chang Y.J."/>
            <person name="Jeffries C.D."/>
            <person name="Bilek Y."/>
            <person name="Hader T."/>
            <person name="Rohde M."/>
            <person name="Spring S."/>
            <person name="Sikorski J."/>
            <person name="Goker M."/>
            <person name="Woyke T."/>
            <person name="Bristow J."/>
            <person name="Eisen J.A."/>
            <person name="Markowitz V."/>
            <person name="Hugenholtz P."/>
            <person name="Kyrpides N.C."/>
            <person name="Klenk H.P."/>
        </authorList>
    </citation>
    <scope>NUCLEOTIDE SEQUENCE [LARGE SCALE GENOMIC DNA]</scope>
    <source>
        <strain evidence="5">ATCC 35584 / DSM 2162 / JCM 9187 / O7/1</strain>
    </source>
</reference>
<keyword evidence="1 2" id="KW-0129">CBS domain</keyword>
<dbReference type="SUPFAM" id="SSF54631">
    <property type="entry name" value="CBS-domain pair"/>
    <property type="match status" value="2"/>
</dbReference>
<dbReference type="EMBL" id="CP002363">
    <property type="protein sequence ID" value="ADV64490.1"/>
    <property type="molecule type" value="Genomic_DNA"/>
</dbReference>
<dbReference type="SMART" id="SM00116">
    <property type="entry name" value="CBS"/>
    <property type="match status" value="3"/>
</dbReference>
<reference evidence="5" key="1">
    <citation type="submission" date="2010-11" db="EMBL/GenBank/DDBJ databases">
        <title>The complete genome of Desulfurococcus mucosus DSM 2162.</title>
        <authorList>
            <consortium name="US DOE Joint Genome Institute (JGI-PGF)"/>
            <person name="Lucas S."/>
            <person name="Copeland A."/>
            <person name="Lapidus A."/>
            <person name="Bruce D."/>
            <person name="Goodwin L."/>
            <person name="Pitluck S."/>
            <person name="Kyrpides N."/>
            <person name="Mavromatis K."/>
            <person name="Pagani I."/>
            <person name="Ivanova N."/>
            <person name="Ovchinnikova G."/>
            <person name="Chertkov O."/>
            <person name="Held B."/>
            <person name="Brettin T."/>
            <person name="Detter J.C."/>
            <person name="Tapia R."/>
            <person name="Han C."/>
            <person name="Land M."/>
            <person name="Hauser L."/>
            <person name="Markowitz V."/>
            <person name="Cheng J.-F."/>
            <person name="Hugenholtz P."/>
            <person name="Woyke T."/>
            <person name="Wu D."/>
            <person name="Wirth R."/>
            <person name="Bilek Y."/>
            <person name="Hader T."/>
            <person name="Klenk H.-P."/>
            <person name="Eisen J.A."/>
        </authorList>
    </citation>
    <scope>NUCLEOTIDE SEQUENCE [LARGE SCALE GENOMIC DNA]</scope>
    <source>
        <strain evidence="5">ATCC 35584 / DSM 2162 / JCM 9187 / O7/1</strain>
    </source>
</reference>
<dbReference type="STRING" id="765177.Desmu_0171"/>
<proteinExistence type="predicted"/>
<dbReference type="InterPro" id="IPR051257">
    <property type="entry name" value="Diverse_CBS-Domain"/>
</dbReference>
<sequence length="275" mass="30475">MSLAEFIDPDPLVVDKNDSLSTYLRLLSKRENDKAVVMENRRINGRQVKTVAGVVTGRDILGKIVSERLRLSSPGRLRVSGFMSTQPFTIKPDASIRDALTAMASKSIGILPVVDGFNFKGAVYRRSLLKLAFHIGDPASKAASRVFLRTRLGDSLLMLRQSMLESGEGFAVVVDDEGKPCGYITVMDLAYAFATFLENVPEKHRKERISELVVRDYYRRDLPVVKEDAELGRVAETLYEKRSRGVLVTGERGVVGVVREHDLISYLALTSLGIG</sequence>
<dbReference type="Pfam" id="PF00571">
    <property type="entry name" value="CBS"/>
    <property type="match status" value="3"/>
</dbReference>
<protein>
    <submittedName>
        <fullName evidence="4">CBS domain containing protein</fullName>
    </submittedName>
</protein>
<dbReference type="OrthoDB" id="8919at2157"/>
<evidence type="ECO:0000259" key="3">
    <source>
        <dbReference type="PROSITE" id="PS51371"/>
    </source>
</evidence>
<feature type="domain" description="CBS" evidence="3">
    <location>
        <begin position="83"/>
        <end position="138"/>
    </location>
</feature>
<dbReference type="Gene3D" id="3.10.580.10">
    <property type="entry name" value="CBS-domain"/>
    <property type="match status" value="2"/>
</dbReference>
<evidence type="ECO:0000256" key="2">
    <source>
        <dbReference type="PROSITE-ProRule" id="PRU00703"/>
    </source>
</evidence>
<dbReference type="PANTHER" id="PTHR43080:SF2">
    <property type="entry name" value="CBS DOMAIN-CONTAINING PROTEIN"/>
    <property type="match status" value="1"/>
</dbReference>
<organism evidence="4 5">
    <name type="scientific">Desulfurococcus mucosus (strain ATCC 35584 / DSM 2162 / JCM 9187 / O7/1)</name>
    <dbReference type="NCBI Taxonomy" id="765177"/>
    <lineage>
        <taxon>Archaea</taxon>
        <taxon>Thermoproteota</taxon>
        <taxon>Thermoprotei</taxon>
        <taxon>Desulfurococcales</taxon>
        <taxon>Desulfurococcaceae</taxon>
        <taxon>Desulfurococcus</taxon>
    </lineage>
</organism>
<dbReference type="HOGENOM" id="CLU_076812_2_0_2"/>
<evidence type="ECO:0000313" key="4">
    <source>
        <dbReference type="EMBL" id="ADV64490.1"/>
    </source>
</evidence>
<dbReference type="eggNOG" id="arCOG00600">
    <property type="taxonomic scope" value="Archaea"/>
</dbReference>
<accession>E8R7J5</accession>
<gene>
    <name evidence="4" type="ordered locus">Desmu_0171</name>
</gene>
<dbReference type="RefSeq" id="WP_013561712.1">
    <property type="nucleotide sequence ID" value="NC_014961.1"/>
</dbReference>
<dbReference type="KEGG" id="dmu:Desmu_0171"/>
<dbReference type="InterPro" id="IPR046342">
    <property type="entry name" value="CBS_dom_sf"/>
</dbReference>
<evidence type="ECO:0000256" key="1">
    <source>
        <dbReference type="ARBA" id="ARBA00023122"/>
    </source>
</evidence>
<feature type="domain" description="CBS" evidence="3">
    <location>
        <begin position="7"/>
        <end position="71"/>
    </location>
</feature>
<dbReference type="Proteomes" id="UP000001068">
    <property type="component" value="Chromosome"/>
</dbReference>
<dbReference type="GeneID" id="10152859"/>
<dbReference type="PROSITE" id="PS51371">
    <property type="entry name" value="CBS"/>
    <property type="match status" value="4"/>
</dbReference>
<evidence type="ECO:0000313" key="5">
    <source>
        <dbReference type="Proteomes" id="UP000001068"/>
    </source>
</evidence>
<keyword evidence="5" id="KW-1185">Reference proteome</keyword>
<feature type="domain" description="CBS" evidence="3">
    <location>
        <begin position="218"/>
        <end position="274"/>
    </location>
</feature>
<dbReference type="PANTHER" id="PTHR43080">
    <property type="entry name" value="CBS DOMAIN-CONTAINING PROTEIN CBSX3, MITOCHONDRIAL"/>
    <property type="match status" value="1"/>
</dbReference>